<dbReference type="AlphaFoldDB" id="K9TTT8"/>
<proteinExistence type="predicted"/>
<dbReference type="Proteomes" id="UP000010367">
    <property type="component" value="Chromosome"/>
</dbReference>
<evidence type="ECO:0000256" key="2">
    <source>
        <dbReference type="ARBA" id="ARBA00022738"/>
    </source>
</evidence>
<dbReference type="InterPro" id="IPR001646">
    <property type="entry name" value="5peptide_repeat"/>
</dbReference>
<dbReference type="InterPro" id="IPR011989">
    <property type="entry name" value="ARM-like"/>
</dbReference>
<keyword evidence="2" id="KW-0605">Phycobilisome</keyword>
<dbReference type="SUPFAM" id="SSF141571">
    <property type="entry name" value="Pentapeptide repeat-like"/>
    <property type="match status" value="1"/>
</dbReference>
<dbReference type="GO" id="GO:0030089">
    <property type="term" value="C:phycobilisome"/>
    <property type="evidence" value="ECO:0007669"/>
    <property type="project" value="UniProtKB-KW"/>
</dbReference>
<dbReference type="KEGG" id="oac:Oscil6304_5956"/>
<dbReference type="Gene3D" id="2.160.20.80">
    <property type="entry name" value="E3 ubiquitin-protein ligase SopA"/>
    <property type="match status" value="1"/>
</dbReference>
<dbReference type="Pfam" id="PF00805">
    <property type="entry name" value="Pentapeptide"/>
    <property type="match status" value="1"/>
</dbReference>
<dbReference type="EMBL" id="CP003607">
    <property type="protein sequence ID" value="AFY85419.1"/>
    <property type="molecule type" value="Genomic_DNA"/>
</dbReference>
<sequence>MTIMSYNNKKTTRYRGKNWQGMSYPVSLKPHDTVICCDLRNTQLDGLNLSGVEFFGCRLNGTSFRGATLRGTRFIGCFSSDEGPAPEFSDSIREDIFVIDSHINFSDPRLTDPFWGDDLRVDDWDPRQPTGKWPEDVATAANQTLSERNDTRYDAAIALGELNNQVVAPLLGTLLADPEWDVRSIALKVLANLRHQEFPQGDRTLLEWMFLRLGDDHSIVRQKAVKLVEKISPPDEVLVDAISEIMASSLEEQREGLDSVIQFCQVDEKYGHLLKQLDPVLLPVIHRQMRADSSEENLAGLYAAIDLCELDDRYFHLLEEKTIKALRSSTDVKVSEQAGDLWAILEDADSLPNLLPGN</sequence>
<name>K9TTT8_9CYAN</name>
<dbReference type="OrthoDB" id="582198at2"/>
<evidence type="ECO:0000313" key="3">
    <source>
        <dbReference type="EMBL" id="AFY85419.1"/>
    </source>
</evidence>
<reference evidence="3 4" key="1">
    <citation type="submission" date="2012-06" db="EMBL/GenBank/DDBJ databases">
        <title>Finished chromosome of genome of Oscillatoria acuminata PCC 6304.</title>
        <authorList>
            <consortium name="US DOE Joint Genome Institute"/>
            <person name="Gugger M."/>
            <person name="Coursin T."/>
            <person name="Rippka R."/>
            <person name="Tandeau De Marsac N."/>
            <person name="Huntemann M."/>
            <person name="Wei C.-L."/>
            <person name="Han J."/>
            <person name="Detter J.C."/>
            <person name="Han C."/>
            <person name="Tapia R."/>
            <person name="Davenport K."/>
            <person name="Daligault H."/>
            <person name="Erkkila T."/>
            <person name="Gu W."/>
            <person name="Munk A.C.C."/>
            <person name="Teshima H."/>
            <person name="Xu Y."/>
            <person name="Chain P."/>
            <person name="Chen A."/>
            <person name="Krypides N."/>
            <person name="Mavromatis K."/>
            <person name="Markowitz V."/>
            <person name="Szeto E."/>
            <person name="Ivanova N."/>
            <person name="Mikhailova N."/>
            <person name="Ovchinnikova G."/>
            <person name="Pagani I."/>
            <person name="Pati A."/>
            <person name="Goodwin L."/>
            <person name="Peters L."/>
            <person name="Pitluck S."/>
            <person name="Woyke T."/>
            <person name="Kerfeld C."/>
        </authorList>
    </citation>
    <scope>NUCLEOTIDE SEQUENCE [LARGE SCALE GENOMIC DNA]</scope>
    <source>
        <strain evidence="3 4">PCC 6304</strain>
    </source>
</reference>
<gene>
    <name evidence="3" type="ORF">Oscil6304_5956</name>
</gene>
<protein>
    <submittedName>
        <fullName evidence="3">Pentapeptide repeat protein,HEAT repeat protein</fullName>
    </submittedName>
</protein>
<dbReference type="STRING" id="56110.Oscil6304_5956"/>
<keyword evidence="1" id="KW-0042">Antenna complex</keyword>
<evidence type="ECO:0000313" key="4">
    <source>
        <dbReference type="Proteomes" id="UP000010367"/>
    </source>
</evidence>
<accession>K9TTT8</accession>
<dbReference type="InParanoid" id="K9TTT8"/>
<dbReference type="RefSeq" id="WP_015152022.1">
    <property type="nucleotide sequence ID" value="NC_019693.1"/>
</dbReference>
<keyword evidence="4" id="KW-1185">Reference proteome</keyword>
<dbReference type="Gene3D" id="1.25.10.10">
    <property type="entry name" value="Leucine-rich Repeat Variant"/>
    <property type="match status" value="1"/>
</dbReference>
<dbReference type="SUPFAM" id="SSF48371">
    <property type="entry name" value="ARM repeat"/>
    <property type="match status" value="1"/>
</dbReference>
<dbReference type="InterPro" id="IPR016024">
    <property type="entry name" value="ARM-type_fold"/>
</dbReference>
<evidence type="ECO:0000256" key="1">
    <source>
        <dbReference type="ARBA" id="ARBA00022549"/>
    </source>
</evidence>
<dbReference type="HOGENOM" id="CLU_773476_0_0_3"/>
<organism evidence="3 4">
    <name type="scientific">Oscillatoria acuminata PCC 6304</name>
    <dbReference type="NCBI Taxonomy" id="56110"/>
    <lineage>
        <taxon>Bacteria</taxon>
        <taxon>Bacillati</taxon>
        <taxon>Cyanobacteriota</taxon>
        <taxon>Cyanophyceae</taxon>
        <taxon>Oscillatoriophycideae</taxon>
        <taxon>Oscillatoriales</taxon>
        <taxon>Oscillatoriaceae</taxon>
        <taxon>Oscillatoria</taxon>
    </lineage>
</organism>